<dbReference type="NCBIfam" id="TIGR02241">
    <property type="entry name" value="conserved hypothetical phage tail region protein"/>
    <property type="match status" value="1"/>
</dbReference>
<dbReference type="GO" id="GO:0005198">
    <property type="term" value="F:structural molecule activity"/>
    <property type="evidence" value="ECO:0007669"/>
    <property type="project" value="InterPro"/>
</dbReference>
<sequence>MPSSPFDPYPPAAFHFRVMFATTGGAVDASFQEVSGISTELDTESVPEGGENRFVHTLPKGVKHPNLELKRGVASFSSPLVMWCRSVFEGEFIVPIRPQSLMVQLLDEMHIPIRIWTFANAYPVKWEIESFGSTKNEVAIEKIVLSYTYANRME</sequence>
<protein>
    <submittedName>
        <fullName evidence="1">Phage tail protein</fullName>
    </submittedName>
</protein>
<organism evidence="1 2">
    <name type="scientific">Pandoraea pneumonica</name>
    <dbReference type="NCBI Taxonomy" id="2508299"/>
    <lineage>
        <taxon>Bacteria</taxon>
        <taxon>Pseudomonadati</taxon>
        <taxon>Pseudomonadota</taxon>
        <taxon>Betaproteobacteria</taxon>
        <taxon>Burkholderiales</taxon>
        <taxon>Burkholderiaceae</taxon>
        <taxon>Pandoraea</taxon>
    </lineage>
</organism>
<dbReference type="PANTHER" id="PTHR38009:SF1">
    <property type="entry name" value="CONSERVED HYPOTHETICAL PHAGE TAIL PROTEIN"/>
    <property type="match status" value="1"/>
</dbReference>
<dbReference type="EMBL" id="CABPSK010000001">
    <property type="protein sequence ID" value="VVD71810.1"/>
    <property type="molecule type" value="Genomic_DNA"/>
</dbReference>
<reference evidence="1 2" key="1">
    <citation type="submission" date="2019-08" db="EMBL/GenBank/DDBJ databases">
        <authorList>
            <person name="Peeters C."/>
        </authorList>
    </citation>
    <scope>NUCLEOTIDE SEQUENCE [LARGE SCALE GENOMIC DNA]</scope>
    <source>
        <strain evidence="1 2">LMG 31114</strain>
    </source>
</reference>
<dbReference type="Pfam" id="PF06841">
    <property type="entry name" value="Phage_T4_gp19"/>
    <property type="match status" value="1"/>
</dbReference>
<accession>A0A5E4S899</accession>
<dbReference type="GeneID" id="300402710"/>
<dbReference type="PANTHER" id="PTHR38009">
    <property type="entry name" value="CONSERVED HYPOTHETICAL PHAGE TAIL PROTEIN"/>
    <property type="match status" value="1"/>
</dbReference>
<dbReference type="InterPro" id="IPR011747">
    <property type="entry name" value="CHP02241"/>
</dbReference>
<gene>
    <name evidence="1" type="ORF">PPN31114_00649</name>
</gene>
<dbReference type="RefSeq" id="WP_150678033.1">
    <property type="nucleotide sequence ID" value="NZ_CABPSK010000001.1"/>
</dbReference>
<dbReference type="OrthoDB" id="9799891at2"/>
<proteinExistence type="predicted"/>
<dbReference type="AlphaFoldDB" id="A0A5E4S899"/>
<evidence type="ECO:0000313" key="1">
    <source>
        <dbReference type="EMBL" id="VVD71810.1"/>
    </source>
</evidence>
<name>A0A5E4S899_9BURK</name>
<evidence type="ECO:0000313" key="2">
    <source>
        <dbReference type="Proteomes" id="UP000366945"/>
    </source>
</evidence>
<dbReference type="InterPro" id="IPR010667">
    <property type="entry name" value="Phage_T4_Gp19"/>
</dbReference>
<keyword evidence="2" id="KW-1185">Reference proteome</keyword>
<dbReference type="Proteomes" id="UP000366945">
    <property type="component" value="Unassembled WGS sequence"/>
</dbReference>